<dbReference type="GO" id="GO:0160148">
    <property type="term" value="F:tRNA pseudouridine(55) synthase activity"/>
    <property type="evidence" value="ECO:0007669"/>
    <property type="project" value="UniProtKB-EC"/>
</dbReference>
<comment type="caution">
    <text evidence="5">The sequence shown here is derived from an EMBL/GenBank/DDBJ whole genome shotgun (WGS) entry which is preliminary data.</text>
</comment>
<gene>
    <name evidence="5" type="ORF">NQ318_005109</name>
</gene>
<evidence type="ECO:0000256" key="3">
    <source>
        <dbReference type="ARBA" id="ARBA00023235"/>
    </source>
</evidence>
<name>A0AAV8XAJ9_9CUCU</name>
<dbReference type="Gene3D" id="3.30.70.3190">
    <property type="match status" value="1"/>
</dbReference>
<keyword evidence="3" id="KW-0413">Isomerase</keyword>
<dbReference type="EC" id="5.4.99.25" evidence="1"/>
<dbReference type="AlphaFoldDB" id="A0AAV8XAJ9"/>
<evidence type="ECO:0000313" key="6">
    <source>
        <dbReference type="Proteomes" id="UP001162162"/>
    </source>
</evidence>
<sequence length="137" mass="15757">SDRTKLTFCASGREDSDVLGNGRPFYIQIEDPKERSIPFKKFRDIEMGIFQTKLAAVVKLQEICKSDIKRIKDGEQHKRKHYYALCQVKADKINSYSHAALDIEQKTPLRVLHRRTQASRQKCIYSLEASPVSGETI</sequence>
<proteinExistence type="predicted"/>
<organism evidence="5 6">
    <name type="scientific">Aromia moschata</name>
    <dbReference type="NCBI Taxonomy" id="1265417"/>
    <lineage>
        <taxon>Eukaryota</taxon>
        <taxon>Metazoa</taxon>
        <taxon>Ecdysozoa</taxon>
        <taxon>Arthropoda</taxon>
        <taxon>Hexapoda</taxon>
        <taxon>Insecta</taxon>
        <taxon>Pterygota</taxon>
        <taxon>Neoptera</taxon>
        <taxon>Endopterygota</taxon>
        <taxon>Coleoptera</taxon>
        <taxon>Polyphaga</taxon>
        <taxon>Cucujiformia</taxon>
        <taxon>Chrysomeloidea</taxon>
        <taxon>Cerambycidae</taxon>
        <taxon>Cerambycinae</taxon>
        <taxon>Callichromatini</taxon>
        <taxon>Aromia</taxon>
    </lineage>
</organism>
<dbReference type="Proteomes" id="UP001162162">
    <property type="component" value="Unassembled WGS sequence"/>
</dbReference>
<dbReference type="GO" id="GO:0031119">
    <property type="term" value="P:tRNA pseudouridine synthesis"/>
    <property type="evidence" value="ECO:0007669"/>
    <property type="project" value="TreeGrafter"/>
</dbReference>
<dbReference type="Gene3D" id="3.30.70.2510">
    <property type="match status" value="1"/>
</dbReference>
<feature type="domain" description="Pus10-like C-terminal" evidence="4">
    <location>
        <begin position="4"/>
        <end position="134"/>
    </location>
</feature>
<accession>A0AAV8XAJ9</accession>
<feature type="non-terminal residue" evidence="5">
    <location>
        <position position="1"/>
    </location>
</feature>
<dbReference type="PANTHER" id="PTHR21568">
    <property type="entry name" value="TRNA PSEUDOURIDINE SYNTHASE PUS10"/>
    <property type="match status" value="1"/>
</dbReference>
<dbReference type="EMBL" id="JAPWTK010000876">
    <property type="protein sequence ID" value="KAJ8935494.1"/>
    <property type="molecule type" value="Genomic_DNA"/>
</dbReference>
<evidence type="ECO:0000313" key="5">
    <source>
        <dbReference type="EMBL" id="KAJ8935494.1"/>
    </source>
</evidence>
<evidence type="ECO:0000256" key="2">
    <source>
        <dbReference type="ARBA" id="ARBA00022694"/>
    </source>
</evidence>
<dbReference type="InterPro" id="IPR039894">
    <property type="entry name" value="Pus10-like"/>
</dbReference>
<evidence type="ECO:0000259" key="4">
    <source>
        <dbReference type="Pfam" id="PF21238"/>
    </source>
</evidence>
<evidence type="ECO:0000256" key="1">
    <source>
        <dbReference type="ARBA" id="ARBA00012787"/>
    </source>
</evidence>
<dbReference type="Pfam" id="PF21238">
    <property type="entry name" value="Pus10_C"/>
    <property type="match status" value="1"/>
</dbReference>
<reference evidence="5" key="1">
    <citation type="journal article" date="2023" name="Insect Mol. Biol.">
        <title>Genome sequencing provides insights into the evolution of gene families encoding plant cell wall-degrading enzymes in longhorned beetles.</title>
        <authorList>
            <person name="Shin N.R."/>
            <person name="Okamura Y."/>
            <person name="Kirsch R."/>
            <person name="Pauchet Y."/>
        </authorList>
    </citation>
    <scope>NUCLEOTIDE SEQUENCE</scope>
    <source>
        <strain evidence="5">AMC_N1</strain>
    </source>
</reference>
<dbReference type="PANTHER" id="PTHR21568:SF0">
    <property type="entry name" value="TRNA PSEUDOURIDINE SYNTHASE PUS10"/>
    <property type="match status" value="1"/>
</dbReference>
<keyword evidence="2" id="KW-0819">tRNA processing</keyword>
<keyword evidence="6" id="KW-1185">Reference proteome</keyword>
<protein>
    <recommendedName>
        <fullName evidence="1">tRNA pseudouridine(55) synthase</fullName>
        <ecNumber evidence="1">5.4.99.25</ecNumber>
    </recommendedName>
</protein>
<dbReference type="InterPro" id="IPR048741">
    <property type="entry name" value="Pus10-like_C"/>
</dbReference>